<dbReference type="Gene3D" id="1.25.40.10">
    <property type="entry name" value="Tetratricopeptide repeat domain"/>
    <property type="match status" value="1"/>
</dbReference>
<gene>
    <name evidence="2" type="ORF">SAMN02745207_01016</name>
</gene>
<sequence>MSLKAKLKEKLKNVLFITLDNERVKSLFNIDLKENIYMPIGTESLVEDINKGKNIDRIPVGIFIEGMFKVIGIDEEFKYNEDYIRLISATPKSIPFIKGKIAESVKLNNLEEAYILLNGLIKIEDSKENYEKLLSLLNTLTMEDKDYKEELLKSIELSKQHENFSIPYLYEAQIKKEDKKYEEALFSINQYLSLGGEETNEISDVKNSLKRIVEYEEGKQLIYEAPSEALNKLLALVNEMADNASIFYYIAVAYRNLENYEKAIFYLNESVNLDSNFPEVFNELGINYAAILDYEKAIYYLRKAFEVTGSIEICTNLIMCYINSGDMENANIHLKMAKKIDSKDEILVQIENYMKSL</sequence>
<dbReference type="EMBL" id="FQXM01000004">
    <property type="protein sequence ID" value="SHH39619.1"/>
    <property type="molecule type" value="Genomic_DNA"/>
</dbReference>
<evidence type="ECO:0000313" key="3">
    <source>
        <dbReference type="Proteomes" id="UP000184447"/>
    </source>
</evidence>
<evidence type="ECO:0000256" key="1">
    <source>
        <dbReference type="PROSITE-ProRule" id="PRU00339"/>
    </source>
</evidence>
<dbReference type="SUPFAM" id="SSF48452">
    <property type="entry name" value="TPR-like"/>
    <property type="match status" value="1"/>
</dbReference>
<evidence type="ECO:0000313" key="2">
    <source>
        <dbReference type="EMBL" id="SHH39619.1"/>
    </source>
</evidence>
<dbReference type="InterPro" id="IPR019734">
    <property type="entry name" value="TPR_rpt"/>
</dbReference>
<dbReference type="OrthoDB" id="358807at2"/>
<feature type="repeat" description="TPR" evidence="1">
    <location>
        <begin position="244"/>
        <end position="277"/>
    </location>
</feature>
<reference evidence="2 3" key="1">
    <citation type="submission" date="2016-11" db="EMBL/GenBank/DDBJ databases">
        <authorList>
            <person name="Jaros S."/>
            <person name="Januszkiewicz K."/>
            <person name="Wedrychowicz H."/>
        </authorList>
    </citation>
    <scope>NUCLEOTIDE SEQUENCE [LARGE SCALE GENOMIC DNA]</scope>
    <source>
        <strain evidence="2 3">DSM 8605</strain>
    </source>
</reference>
<dbReference type="AlphaFoldDB" id="A0A1M5SM59"/>
<dbReference type="SMART" id="SM00028">
    <property type="entry name" value="TPR"/>
    <property type="match status" value="2"/>
</dbReference>
<name>A0A1M5SM59_9CLOT</name>
<dbReference type="PROSITE" id="PS50005">
    <property type="entry name" value="TPR"/>
    <property type="match status" value="2"/>
</dbReference>
<protein>
    <submittedName>
        <fullName evidence="2">Tetratricopeptide repeat-containing protein</fullName>
    </submittedName>
</protein>
<dbReference type="RefSeq" id="WP_073337343.1">
    <property type="nucleotide sequence ID" value="NZ_FQXM01000004.1"/>
</dbReference>
<keyword evidence="1" id="KW-0802">TPR repeat</keyword>
<feature type="repeat" description="TPR" evidence="1">
    <location>
        <begin position="278"/>
        <end position="311"/>
    </location>
</feature>
<accession>A0A1M5SM59</accession>
<proteinExistence type="predicted"/>
<dbReference type="Pfam" id="PF13181">
    <property type="entry name" value="TPR_8"/>
    <property type="match status" value="1"/>
</dbReference>
<keyword evidence="3" id="KW-1185">Reference proteome</keyword>
<dbReference type="Proteomes" id="UP000184447">
    <property type="component" value="Unassembled WGS sequence"/>
</dbReference>
<dbReference type="InterPro" id="IPR011990">
    <property type="entry name" value="TPR-like_helical_dom_sf"/>
</dbReference>
<organism evidence="2 3">
    <name type="scientific">Clostridium grantii DSM 8605</name>
    <dbReference type="NCBI Taxonomy" id="1121316"/>
    <lineage>
        <taxon>Bacteria</taxon>
        <taxon>Bacillati</taxon>
        <taxon>Bacillota</taxon>
        <taxon>Clostridia</taxon>
        <taxon>Eubacteriales</taxon>
        <taxon>Clostridiaceae</taxon>
        <taxon>Clostridium</taxon>
    </lineage>
</organism>
<dbReference type="STRING" id="1121316.SAMN02745207_01016"/>